<keyword evidence="13" id="KW-0539">Nucleus</keyword>
<comment type="caution">
    <text evidence="19">The sequence shown here is derived from an EMBL/GenBank/DDBJ whole genome shotgun (WGS) entry which is preliminary data.</text>
</comment>
<dbReference type="Proteomes" id="UP000193411">
    <property type="component" value="Unassembled WGS sequence"/>
</dbReference>
<evidence type="ECO:0000256" key="5">
    <source>
        <dbReference type="ARBA" id="ARBA00022618"/>
    </source>
</evidence>
<evidence type="ECO:0000256" key="10">
    <source>
        <dbReference type="ARBA" id="ARBA00022786"/>
    </source>
</evidence>
<evidence type="ECO:0000256" key="12">
    <source>
        <dbReference type="ARBA" id="ARBA00023204"/>
    </source>
</evidence>
<keyword evidence="14" id="KW-0131">Cell cycle</keyword>
<evidence type="ECO:0000256" key="11">
    <source>
        <dbReference type="ARBA" id="ARBA00022853"/>
    </source>
</evidence>
<evidence type="ECO:0000313" key="19">
    <source>
        <dbReference type="EMBL" id="ORZ37731.1"/>
    </source>
</evidence>
<reference evidence="19 20" key="1">
    <citation type="submission" date="2016-07" db="EMBL/GenBank/DDBJ databases">
        <title>Pervasive Adenine N6-methylation of Active Genes in Fungi.</title>
        <authorList>
            <consortium name="DOE Joint Genome Institute"/>
            <person name="Mondo S.J."/>
            <person name="Dannebaum R.O."/>
            <person name="Kuo R.C."/>
            <person name="Labutti K."/>
            <person name="Haridas S."/>
            <person name="Kuo A."/>
            <person name="Salamov A."/>
            <person name="Ahrendt S.R."/>
            <person name="Lipzen A."/>
            <person name="Sullivan W."/>
            <person name="Andreopoulos W.B."/>
            <person name="Clum A."/>
            <person name="Lindquist E."/>
            <person name="Daum C."/>
            <person name="Ramamoorthy G.K."/>
            <person name="Gryganskyi A."/>
            <person name="Culley D."/>
            <person name="Magnuson J.K."/>
            <person name="James T.Y."/>
            <person name="O'Malley M.A."/>
            <person name="Stajich J.E."/>
            <person name="Spatafora J.W."/>
            <person name="Visel A."/>
            <person name="Grigoriev I.V."/>
        </authorList>
    </citation>
    <scope>NUCLEOTIDE SEQUENCE [LARGE SCALE GENOMIC DNA]</scope>
    <source>
        <strain evidence="19 20">PL171</strain>
    </source>
</reference>
<dbReference type="InterPro" id="IPR010358">
    <property type="entry name" value="BRE"/>
</dbReference>
<evidence type="ECO:0000256" key="4">
    <source>
        <dbReference type="ARBA" id="ARBA00022490"/>
    </source>
</evidence>
<gene>
    <name evidence="19" type="ORF">BCR44DRAFT_51352</name>
</gene>
<keyword evidence="8" id="KW-0227">DNA damage</keyword>
<evidence type="ECO:0000256" key="17">
    <source>
        <dbReference type="ARBA" id="ARBA00032630"/>
    </source>
</evidence>
<evidence type="ECO:0000256" key="6">
    <source>
        <dbReference type="ARBA" id="ARBA00022703"/>
    </source>
</evidence>
<evidence type="ECO:0000256" key="9">
    <source>
        <dbReference type="ARBA" id="ARBA00022776"/>
    </source>
</evidence>
<feature type="region of interest" description="Disordered" evidence="18">
    <location>
        <begin position="411"/>
        <end position="439"/>
    </location>
</feature>
<keyword evidence="6" id="KW-0053">Apoptosis</keyword>
<dbReference type="OrthoDB" id="538811at2759"/>
<accession>A0A1Y2HVE6</accession>
<evidence type="ECO:0000256" key="13">
    <source>
        <dbReference type="ARBA" id="ARBA00023242"/>
    </source>
</evidence>
<sequence length="482" mass="50377">MTKPNNLNDIARALAKRFAAGPPHASFPQSLHVLPVPLAVPLPLPLHKSLPAHLQPLIPTSTTNHVLTIAISLAARPVAHLELIFPSSPSSFPPDLILTSIPHDPRLQVSLDLVKPQLLAWHPDKAVDLIDAMARAVQAHLRAYHRASVERLVAGHNDRVAFDLATAATAVAIDGDIDAVYFPPASSASTSSPPSNALAATAPRAPFDMNRNGSDEFASVSLLLPLSIPLDPATVASLSPPPSSSSSPTNAIGSCISTHLPVAVLVDHLFPPHAPATLADVRVSHWLPEPWVARLADTAVKFPTYAYQSAPLVDYLASVAQVVGKAVKVVASSGAARKDIVSKLARAFAECLIEADTQTYSTLAVLIDPSPSSSSSASDTHPVLATLVFPDRFPADPPVLILRAPTLSTAASTPTSSTSSGSSSGSPAPASPVTVARSVPEYTTRPKMWSVLRGGANAELVGRLKGWVVEEAGGWMARVGGK</sequence>
<evidence type="ECO:0000256" key="7">
    <source>
        <dbReference type="ARBA" id="ARBA00022737"/>
    </source>
</evidence>
<comment type="similarity">
    <text evidence="15">Belongs to the BABAM2 family.</text>
</comment>
<dbReference type="GO" id="GO:0006915">
    <property type="term" value="P:apoptotic process"/>
    <property type="evidence" value="ECO:0007669"/>
    <property type="project" value="UniProtKB-KW"/>
</dbReference>
<evidence type="ECO:0000256" key="14">
    <source>
        <dbReference type="ARBA" id="ARBA00023306"/>
    </source>
</evidence>
<evidence type="ECO:0000256" key="16">
    <source>
        <dbReference type="ARBA" id="ARBA00032491"/>
    </source>
</evidence>
<keyword evidence="5" id="KW-0132">Cell division</keyword>
<dbReference type="GO" id="GO:0006325">
    <property type="term" value="P:chromatin organization"/>
    <property type="evidence" value="ECO:0007669"/>
    <property type="project" value="UniProtKB-KW"/>
</dbReference>
<keyword evidence="7" id="KW-0677">Repeat</keyword>
<dbReference type="GO" id="GO:0051301">
    <property type="term" value="P:cell division"/>
    <property type="evidence" value="ECO:0007669"/>
    <property type="project" value="UniProtKB-KW"/>
</dbReference>
<evidence type="ECO:0000256" key="18">
    <source>
        <dbReference type="SAM" id="MobiDB-lite"/>
    </source>
</evidence>
<dbReference type="GO" id="GO:0070552">
    <property type="term" value="C:BRISC complex"/>
    <property type="evidence" value="ECO:0007669"/>
    <property type="project" value="InterPro"/>
</dbReference>
<proteinExistence type="inferred from homology"/>
<keyword evidence="12" id="KW-0234">DNA repair</keyword>
<evidence type="ECO:0000256" key="8">
    <source>
        <dbReference type="ARBA" id="ARBA00022763"/>
    </source>
</evidence>
<evidence type="ECO:0000256" key="15">
    <source>
        <dbReference type="ARBA" id="ARBA00025766"/>
    </source>
</evidence>
<evidence type="ECO:0000256" key="1">
    <source>
        <dbReference type="ARBA" id="ARBA00004123"/>
    </source>
</evidence>
<dbReference type="GO" id="GO:0005737">
    <property type="term" value="C:cytoplasm"/>
    <property type="evidence" value="ECO:0007669"/>
    <property type="project" value="UniProtKB-SubCell"/>
</dbReference>
<dbReference type="GO" id="GO:0006302">
    <property type="term" value="P:double-strand break repair"/>
    <property type="evidence" value="ECO:0007669"/>
    <property type="project" value="TreeGrafter"/>
</dbReference>
<keyword evidence="9" id="KW-0498">Mitosis</keyword>
<dbReference type="PANTHER" id="PTHR15189">
    <property type="entry name" value="BRISC AND BRCA1-A COMPLEX MEMBER 2"/>
    <property type="match status" value="1"/>
</dbReference>
<evidence type="ECO:0000256" key="2">
    <source>
        <dbReference type="ARBA" id="ARBA00004496"/>
    </source>
</evidence>
<name>A0A1Y2HVE6_9FUNG</name>
<keyword evidence="4" id="KW-0963">Cytoplasm</keyword>
<evidence type="ECO:0000256" key="3">
    <source>
        <dbReference type="ARBA" id="ARBA00019438"/>
    </source>
</evidence>
<comment type="subcellular location">
    <subcellularLocation>
        <location evidence="2">Cytoplasm</location>
    </subcellularLocation>
    <subcellularLocation>
        <location evidence="1">Nucleus</location>
    </subcellularLocation>
</comment>
<protein>
    <recommendedName>
        <fullName evidence="3">BRISC and BRCA1-A complex member 2</fullName>
    </recommendedName>
    <alternativeName>
        <fullName evidence="16">BRCA1-A complex subunit BRE</fullName>
    </alternativeName>
    <alternativeName>
        <fullName evidence="17">BRCA1/BRCA2-containing complex subunit 45</fullName>
    </alternativeName>
</protein>
<keyword evidence="20" id="KW-1185">Reference proteome</keyword>
<dbReference type="PANTHER" id="PTHR15189:SF7">
    <property type="entry name" value="BRISC AND BRCA1-A COMPLEX MEMBER 2"/>
    <property type="match status" value="1"/>
</dbReference>
<dbReference type="EMBL" id="MCFL01000011">
    <property type="protein sequence ID" value="ORZ37731.1"/>
    <property type="molecule type" value="Genomic_DNA"/>
</dbReference>
<dbReference type="AlphaFoldDB" id="A0A1Y2HVE6"/>
<organism evidence="19 20">
    <name type="scientific">Catenaria anguillulae PL171</name>
    <dbReference type="NCBI Taxonomy" id="765915"/>
    <lineage>
        <taxon>Eukaryota</taxon>
        <taxon>Fungi</taxon>
        <taxon>Fungi incertae sedis</taxon>
        <taxon>Blastocladiomycota</taxon>
        <taxon>Blastocladiomycetes</taxon>
        <taxon>Blastocladiales</taxon>
        <taxon>Catenariaceae</taxon>
        <taxon>Catenaria</taxon>
    </lineage>
</organism>
<keyword evidence="11" id="KW-0156">Chromatin regulator</keyword>
<keyword evidence="10" id="KW-0833">Ubl conjugation pathway</keyword>
<evidence type="ECO:0000313" key="20">
    <source>
        <dbReference type="Proteomes" id="UP000193411"/>
    </source>
</evidence>